<dbReference type="InterPro" id="IPR051795">
    <property type="entry name" value="Glycosyl_Hydrlase_43"/>
</dbReference>
<evidence type="ECO:0000256" key="1">
    <source>
        <dbReference type="ARBA" id="ARBA00009865"/>
    </source>
</evidence>
<dbReference type="SUPFAM" id="SSF49899">
    <property type="entry name" value="Concanavalin A-like lectins/glucanases"/>
    <property type="match status" value="1"/>
</dbReference>
<keyword evidence="3 4" id="KW-0326">Glycosidase</keyword>
<evidence type="ECO:0000256" key="3">
    <source>
        <dbReference type="ARBA" id="ARBA00023295"/>
    </source>
</evidence>
<dbReference type="Proteomes" id="UP000738431">
    <property type="component" value="Chromosome"/>
</dbReference>
<protein>
    <submittedName>
        <fullName evidence="6">Glycoside hydrolase family 43 protein</fullName>
    </submittedName>
</protein>
<keyword evidence="7" id="KW-1185">Reference proteome</keyword>
<dbReference type="CDD" id="cd09000">
    <property type="entry name" value="GH43_SXA-like"/>
    <property type="match status" value="1"/>
</dbReference>
<organism evidence="6 7">
    <name type="scientific">Actomonas aquatica</name>
    <dbReference type="NCBI Taxonomy" id="2866162"/>
    <lineage>
        <taxon>Bacteria</taxon>
        <taxon>Pseudomonadati</taxon>
        <taxon>Verrucomicrobiota</taxon>
        <taxon>Opitutia</taxon>
        <taxon>Opitutales</taxon>
        <taxon>Opitutaceae</taxon>
        <taxon>Actomonas</taxon>
    </lineage>
</organism>
<evidence type="ECO:0000313" key="7">
    <source>
        <dbReference type="Proteomes" id="UP000738431"/>
    </source>
</evidence>
<name>A0ABZ1CCY0_9BACT</name>
<dbReference type="PANTHER" id="PTHR42812:SF12">
    <property type="entry name" value="BETA-XYLOSIDASE-RELATED"/>
    <property type="match status" value="1"/>
</dbReference>
<dbReference type="RefSeq" id="WP_221029780.1">
    <property type="nucleotide sequence ID" value="NZ_CP139781.1"/>
</dbReference>
<feature type="domain" description="Beta-xylosidase C-terminal Concanavalin A-like" evidence="5">
    <location>
        <begin position="324"/>
        <end position="522"/>
    </location>
</feature>
<dbReference type="InterPro" id="IPR013320">
    <property type="entry name" value="ConA-like_dom_sf"/>
</dbReference>
<dbReference type="Gene3D" id="2.60.120.200">
    <property type="match status" value="1"/>
</dbReference>
<comment type="similarity">
    <text evidence="1 4">Belongs to the glycosyl hydrolase 43 family.</text>
</comment>
<keyword evidence="2 4" id="KW-0378">Hydrolase</keyword>
<dbReference type="Gene3D" id="2.115.10.20">
    <property type="entry name" value="Glycosyl hydrolase domain, family 43"/>
    <property type="match status" value="1"/>
</dbReference>
<sequence length="526" mass="59576">MIKNPILPGFNPDPSIVRVGDDYYIATSTFEWFPGVQIHHSRDLVNWELVARPLDRPSQLDMIGNPDSGGIWAPCLSYSDGLFWLIYTDVKQWTHTRYKVTHNYVVTAPSITGPWSEPTYLDSAGFDASLFHDDDGRKWYLSMIWDHRTGKNQFTGTLLQEFDPQTRTLIGPRKNIFKGTDHEFTEGPHLYKKDGYYYLLVAEGGTWYTHAATIARSRTIDGPYEVDPLKHFLTSKDDESATLQKAGHASLVQTKSGAWYVVHLTGRPLRDKRCTLGRETAIQRCSWEPEGWPRLSHGGCVPTVDVEDDGLPLTSPTPPSRSHREEFDTADLSIHFQALRRPITKDWLELTARPGWVRLHGEEPTTSNFRQALIARRQQAFDVEVTTRVDFDPVDFKHMAGLIAYYDTTNHYYLRITRDEELGRCLGIIRTDAGDTGELPDVETALPDAGPVHLRVTIHREALQFSYSLDGSTWIAIGPELDATILSDDYHSLGFTGAFIGLSAQDLNGHGHPADFDYFDYQELSE</sequence>
<gene>
    <name evidence="6" type="ORF">K1X11_008940</name>
</gene>
<dbReference type="Pfam" id="PF17851">
    <property type="entry name" value="GH43_C2"/>
    <property type="match status" value="1"/>
</dbReference>
<dbReference type="Pfam" id="PF04616">
    <property type="entry name" value="Glyco_hydro_43"/>
    <property type="match status" value="1"/>
</dbReference>
<dbReference type="InterPro" id="IPR023296">
    <property type="entry name" value="Glyco_hydro_beta-prop_sf"/>
</dbReference>
<dbReference type="InterPro" id="IPR041542">
    <property type="entry name" value="GH43_C2"/>
</dbReference>
<evidence type="ECO:0000259" key="5">
    <source>
        <dbReference type="Pfam" id="PF17851"/>
    </source>
</evidence>
<dbReference type="SUPFAM" id="SSF75005">
    <property type="entry name" value="Arabinanase/levansucrase/invertase"/>
    <property type="match status" value="1"/>
</dbReference>
<evidence type="ECO:0000313" key="6">
    <source>
        <dbReference type="EMBL" id="WRQ89533.1"/>
    </source>
</evidence>
<dbReference type="GO" id="GO:0016787">
    <property type="term" value="F:hydrolase activity"/>
    <property type="evidence" value="ECO:0007669"/>
    <property type="project" value="UniProtKB-KW"/>
</dbReference>
<accession>A0ABZ1CCY0</accession>
<reference evidence="6 7" key="1">
    <citation type="submission" date="2021-08" db="EMBL/GenBank/DDBJ databases">
        <authorList>
            <person name="Zhang D."/>
            <person name="Zhang A."/>
            <person name="Wang L."/>
        </authorList>
    </citation>
    <scope>NUCLEOTIDE SEQUENCE [LARGE SCALE GENOMIC DNA]</scope>
    <source>
        <strain evidence="6 7">WL0086</strain>
    </source>
</reference>
<evidence type="ECO:0000256" key="2">
    <source>
        <dbReference type="ARBA" id="ARBA00022801"/>
    </source>
</evidence>
<reference evidence="6 7" key="2">
    <citation type="submission" date="2023-12" db="EMBL/GenBank/DDBJ databases">
        <title>Description of an unclassified Opitutus bacterium of Verrucomicrobiota.</title>
        <authorList>
            <person name="Zhang D.-F."/>
        </authorList>
    </citation>
    <scope>NUCLEOTIDE SEQUENCE [LARGE SCALE GENOMIC DNA]</scope>
    <source>
        <strain evidence="6 7">WL0086</strain>
    </source>
</reference>
<dbReference type="EMBL" id="CP139781">
    <property type="protein sequence ID" value="WRQ89533.1"/>
    <property type="molecule type" value="Genomic_DNA"/>
</dbReference>
<dbReference type="PANTHER" id="PTHR42812">
    <property type="entry name" value="BETA-XYLOSIDASE"/>
    <property type="match status" value="1"/>
</dbReference>
<proteinExistence type="inferred from homology"/>
<dbReference type="InterPro" id="IPR006710">
    <property type="entry name" value="Glyco_hydro_43"/>
</dbReference>
<evidence type="ECO:0000256" key="4">
    <source>
        <dbReference type="RuleBase" id="RU361187"/>
    </source>
</evidence>